<dbReference type="Proteomes" id="UP001189429">
    <property type="component" value="Unassembled WGS sequence"/>
</dbReference>
<name>A0ABN9RWY2_9DINO</name>
<reference evidence="1" key="1">
    <citation type="submission" date="2023-10" db="EMBL/GenBank/DDBJ databases">
        <authorList>
            <person name="Chen Y."/>
            <person name="Shah S."/>
            <person name="Dougan E. K."/>
            <person name="Thang M."/>
            <person name="Chan C."/>
        </authorList>
    </citation>
    <scope>NUCLEOTIDE SEQUENCE [LARGE SCALE GENOMIC DNA]</scope>
</reference>
<comment type="caution">
    <text evidence="1">The sequence shown here is derived from an EMBL/GenBank/DDBJ whole genome shotgun (WGS) entry which is preliminary data.</text>
</comment>
<gene>
    <name evidence="1" type="ORF">PCOR1329_LOCUS24358</name>
</gene>
<keyword evidence="2" id="KW-1185">Reference proteome</keyword>
<feature type="non-terminal residue" evidence="1">
    <location>
        <position position="1"/>
    </location>
</feature>
<accession>A0ABN9RWY2</accession>
<evidence type="ECO:0000313" key="2">
    <source>
        <dbReference type="Proteomes" id="UP001189429"/>
    </source>
</evidence>
<feature type="non-terminal residue" evidence="1">
    <location>
        <position position="166"/>
    </location>
</feature>
<evidence type="ECO:0000313" key="1">
    <source>
        <dbReference type="EMBL" id="CAK0823776.1"/>
    </source>
</evidence>
<organism evidence="1 2">
    <name type="scientific">Prorocentrum cordatum</name>
    <dbReference type="NCBI Taxonomy" id="2364126"/>
    <lineage>
        <taxon>Eukaryota</taxon>
        <taxon>Sar</taxon>
        <taxon>Alveolata</taxon>
        <taxon>Dinophyceae</taxon>
        <taxon>Prorocentrales</taxon>
        <taxon>Prorocentraceae</taxon>
        <taxon>Prorocentrum</taxon>
    </lineage>
</organism>
<proteinExistence type="predicted"/>
<dbReference type="EMBL" id="CAUYUJ010008379">
    <property type="protein sequence ID" value="CAK0823776.1"/>
    <property type="molecule type" value="Genomic_DNA"/>
</dbReference>
<sequence length="166" mass="18081">GGFGITAWTKQLAELVRTTARILGAMLDADRHEFMGCLADKLGNVTNEGNNKERWALIHSLRGFGGGGGKKNKALKTALPFRIDPEGNVLATRQDIAKDVAVHFSELECAERMSQHDYVKTYGSGLATTKHGKVDPANVITLRETEVLLSKLDTDKAASPDKIFNE</sequence>
<protein>
    <submittedName>
        <fullName evidence="1">Uncharacterized protein</fullName>
    </submittedName>
</protein>